<dbReference type="AlphaFoldDB" id="A0AA39UFW4"/>
<accession>A0AA39UFW4</accession>
<dbReference type="EMBL" id="JAUEPU010000113">
    <property type="protein sequence ID" value="KAK0477165.1"/>
    <property type="molecule type" value="Genomic_DNA"/>
</dbReference>
<dbReference type="Proteomes" id="UP001175228">
    <property type="component" value="Unassembled WGS sequence"/>
</dbReference>
<comment type="caution">
    <text evidence="2">The sequence shown here is derived from an EMBL/GenBank/DDBJ whole genome shotgun (WGS) entry which is preliminary data.</text>
</comment>
<protein>
    <submittedName>
        <fullName evidence="2">Uncharacterized protein</fullName>
    </submittedName>
</protein>
<evidence type="ECO:0000313" key="3">
    <source>
        <dbReference type="Proteomes" id="UP001175228"/>
    </source>
</evidence>
<organism evidence="2 3">
    <name type="scientific">Armillaria luteobubalina</name>
    <dbReference type="NCBI Taxonomy" id="153913"/>
    <lineage>
        <taxon>Eukaryota</taxon>
        <taxon>Fungi</taxon>
        <taxon>Dikarya</taxon>
        <taxon>Basidiomycota</taxon>
        <taxon>Agaricomycotina</taxon>
        <taxon>Agaricomycetes</taxon>
        <taxon>Agaricomycetidae</taxon>
        <taxon>Agaricales</taxon>
        <taxon>Marasmiineae</taxon>
        <taxon>Physalacriaceae</taxon>
        <taxon>Armillaria</taxon>
    </lineage>
</organism>
<reference evidence="2" key="1">
    <citation type="submission" date="2023-06" db="EMBL/GenBank/DDBJ databases">
        <authorList>
            <consortium name="Lawrence Berkeley National Laboratory"/>
            <person name="Ahrendt S."/>
            <person name="Sahu N."/>
            <person name="Indic B."/>
            <person name="Wong-Bajracharya J."/>
            <person name="Merenyi Z."/>
            <person name="Ke H.-M."/>
            <person name="Monk M."/>
            <person name="Kocsube S."/>
            <person name="Drula E."/>
            <person name="Lipzen A."/>
            <person name="Balint B."/>
            <person name="Henrissat B."/>
            <person name="Andreopoulos B."/>
            <person name="Martin F.M."/>
            <person name="Harder C.B."/>
            <person name="Rigling D."/>
            <person name="Ford K.L."/>
            <person name="Foster G.D."/>
            <person name="Pangilinan J."/>
            <person name="Papanicolaou A."/>
            <person name="Barry K."/>
            <person name="LaButti K."/>
            <person name="Viragh M."/>
            <person name="Koriabine M."/>
            <person name="Yan M."/>
            <person name="Riley R."/>
            <person name="Champramary S."/>
            <person name="Plett K.L."/>
            <person name="Tsai I.J."/>
            <person name="Slot J."/>
            <person name="Sipos G."/>
            <person name="Plett J."/>
            <person name="Nagy L.G."/>
            <person name="Grigoriev I.V."/>
        </authorList>
    </citation>
    <scope>NUCLEOTIDE SEQUENCE</scope>
    <source>
        <strain evidence="2">HWK02</strain>
    </source>
</reference>
<proteinExistence type="predicted"/>
<feature type="compositionally biased region" description="Low complexity" evidence="1">
    <location>
        <begin position="101"/>
        <end position="113"/>
    </location>
</feature>
<evidence type="ECO:0000313" key="2">
    <source>
        <dbReference type="EMBL" id="KAK0477165.1"/>
    </source>
</evidence>
<sequence>MYSGCMNDCEDAKDVQAQCTDMVLHQLCDITGEKNIQMNYVNYETDIVTCHHVKIDGWPIDDGLQMGIYESKADRSTCKGAECCEAAGEIIRKKRQGRSDAGTTKPKGTAGKK</sequence>
<evidence type="ECO:0000256" key="1">
    <source>
        <dbReference type="SAM" id="MobiDB-lite"/>
    </source>
</evidence>
<name>A0AA39UFW4_9AGAR</name>
<gene>
    <name evidence="2" type="ORF">EDD18DRAFT_1114817</name>
</gene>
<feature type="region of interest" description="Disordered" evidence="1">
    <location>
        <begin position="94"/>
        <end position="113"/>
    </location>
</feature>
<keyword evidence="3" id="KW-1185">Reference proteome</keyword>